<evidence type="ECO:0000313" key="2">
    <source>
        <dbReference type="Proteomes" id="UP000005801"/>
    </source>
</evidence>
<dbReference type="AlphaFoldDB" id="A6FY06"/>
<dbReference type="InterPro" id="IPR023214">
    <property type="entry name" value="HAD_sf"/>
</dbReference>
<dbReference type="Pfam" id="PF13419">
    <property type="entry name" value="HAD_2"/>
    <property type="match status" value="1"/>
</dbReference>
<evidence type="ECO:0000313" key="1">
    <source>
        <dbReference type="EMBL" id="EDM81385.1"/>
    </source>
</evidence>
<sequence length="226" mass="23968">MLPQAVLLDLDGTLVDSESFHTEAITRYMASRGVALEDRERAFVIGHAWQEIHAELKVQERLGDDLPAFLAGAHEAKASLRAEGIDIQVLPGARELVALLVELNVPVSIVSGSSRAEIEEALVSLGFGEQLRFWLGAEDYPNGKPAPDCFLKAAGMLEVDPAGCLVFEDSHAGIGAGLAAGMRVVATSATILPAGTPGHQDQSRAHRIVPGLEGIDADFLRAVMQG</sequence>
<dbReference type="NCBIfam" id="TIGR01509">
    <property type="entry name" value="HAD-SF-IA-v3"/>
    <property type="match status" value="1"/>
</dbReference>
<dbReference type="SFLD" id="SFLDG01129">
    <property type="entry name" value="C1.5:_HAD__Beta-PGM__Phosphata"/>
    <property type="match status" value="1"/>
</dbReference>
<protein>
    <submittedName>
        <fullName evidence="1">Putative hydrolase</fullName>
    </submittedName>
</protein>
<dbReference type="RefSeq" id="WP_006969355.1">
    <property type="nucleotide sequence ID" value="NZ_ABCS01000003.1"/>
</dbReference>
<gene>
    <name evidence="1" type="ORF">PPSIR1_39380</name>
</gene>
<keyword evidence="1" id="KW-0378">Hydrolase</keyword>
<dbReference type="GO" id="GO:0050308">
    <property type="term" value="F:sugar-phosphatase activity"/>
    <property type="evidence" value="ECO:0007669"/>
    <property type="project" value="TreeGrafter"/>
</dbReference>
<dbReference type="PANTHER" id="PTHR43481">
    <property type="entry name" value="FRUCTOSE-1-PHOSPHATE PHOSPHATASE"/>
    <property type="match status" value="1"/>
</dbReference>
<dbReference type="Gene3D" id="1.10.150.240">
    <property type="entry name" value="Putative phosphatase, domain 2"/>
    <property type="match status" value="1"/>
</dbReference>
<proteinExistence type="predicted"/>
<dbReference type="PANTHER" id="PTHR43481:SF4">
    <property type="entry name" value="GLYCEROL-1-PHOSPHATE PHOSPHOHYDROLASE 1-RELATED"/>
    <property type="match status" value="1"/>
</dbReference>
<organism evidence="1 2">
    <name type="scientific">Plesiocystis pacifica SIR-1</name>
    <dbReference type="NCBI Taxonomy" id="391625"/>
    <lineage>
        <taxon>Bacteria</taxon>
        <taxon>Pseudomonadati</taxon>
        <taxon>Myxococcota</taxon>
        <taxon>Polyangia</taxon>
        <taxon>Nannocystales</taxon>
        <taxon>Nannocystaceae</taxon>
        <taxon>Plesiocystis</taxon>
    </lineage>
</organism>
<name>A6FY06_9BACT</name>
<accession>A6FY06</accession>
<dbReference type="EMBL" id="ABCS01000003">
    <property type="protein sequence ID" value="EDM81385.1"/>
    <property type="molecule type" value="Genomic_DNA"/>
</dbReference>
<dbReference type="InterPro" id="IPR006439">
    <property type="entry name" value="HAD-SF_hydro_IA"/>
</dbReference>
<dbReference type="OrthoDB" id="9778019at2"/>
<comment type="caution">
    <text evidence="1">The sequence shown here is derived from an EMBL/GenBank/DDBJ whole genome shotgun (WGS) entry which is preliminary data.</text>
</comment>
<dbReference type="SFLD" id="SFLDS00003">
    <property type="entry name" value="Haloacid_Dehalogenase"/>
    <property type="match status" value="1"/>
</dbReference>
<keyword evidence="2" id="KW-1185">Reference proteome</keyword>
<dbReference type="STRING" id="391625.PPSIR1_39380"/>
<dbReference type="Proteomes" id="UP000005801">
    <property type="component" value="Unassembled WGS sequence"/>
</dbReference>
<dbReference type="InterPro" id="IPR041492">
    <property type="entry name" value="HAD_2"/>
</dbReference>
<dbReference type="SUPFAM" id="SSF56784">
    <property type="entry name" value="HAD-like"/>
    <property type="match status" value="1"/>
</dbReference>
<dbReference type="InterPro" id="IPR036412">
    <property type="entry name" value="HAD-like_sf"/>
</dbReference>
<dbReference type="Gene3D" id="3.40.50.1000">
    <property type="entry name" value="HAD superfamily/HAD-like"/>
    <property type="match status" value="1"/>
</dbReference>
<dbReference type="InterPro" id="IPR023198">
    <property type="entry name" value="PGP-like_dom2"/>
</dbReference>
<reference evidence="1 2" key="1">
    <citation type="submission" date="2007-06" db="EMBL/GenBank/DDBJ databases">
        <authorList>
            <person name="Shimkets L."/>
            <person name="Ferriera S."/>
            <person name="Johnson J."/>
            <person name="Kravitz S."/>
            <person name="Beeson K."/>
            <person name="Sutton G."/>
            <person name="Rogers Y.-H."/>
            <person name="Friedman R."/>
            <person name="Frazier M."/>
            <person name="Venter J.C."/>
        </authorList>
    </citation>
    <scope>NUCLEOTIDE SEQUENCE [LARGE SCALE GENOMIC DNA]</scope>
    <source>
        <strain evidence="1 2">SIR-1</strain>
    </source>
</reference>
<dbReference type="InterPro" id="IPR051806">
    <property type="entry name" value="HAD-like_SPP"/>
</dbReference>
<dbReference type="eggNOG" id="COG0637">
    <property type="taxonomic scope" value="Bacteria"/>
</dbReference>
<dbReference type="CDD" id="cd07505">
    <property type="entry name" value="HAD_BPGM-like"/>
    <property type="match status" value="1"/>
</dbReference>